<proteinExistence type="predicted"/>
<reference evidence="2" key="1">
    <citation type="submission" date="2023-10" db="EMBL/GenBank/DDBJ databases">
        <authorList>
            <person name="Chen Y."/>
            <person name="Shah S."/>
            <person name="Dougan E. K."/>
            <person name="Thang M."/>
            <person name="Chan C."/>
        </authorList>
    </citation>
    <scope>NUCLEOTIDE SEQUENCE [LARGE SCALE GENOMIC DNA]</scope>
</reference>
<feature type="region of interest" description="Disordered" evidence="1">
    <location>
        <begin position="280"/>
        <end position="301"/>
    </location>
</feature>
<protein>
    <submittedName>
        <fullName evidence="2">Uncharacterized protein</fullName>
    </submittedName>
</protein>
<feature type="region of interest" description="Disordered" evidence="1">
    <location>
        <begin position="180"/>
        <end position="243"/>
    </location>
</feature>
<dbReference type="EMBL" id="CAUYUJ010006524">
    <property type="protein sequence ID" value="CAK0817638.1"/>
    <property type="molecule type" value="Genomic_DNA"/>
</dbReference>
<comment type="caution">
    <text evidence="2">The sequence shown here is derived from an EMBL/GenBank/DDBJ whole genome shotgun (WGS) entry which is preliminary data.</text>
</comment>
<evidence type="ECO:0000313" key="3">
    <source>
        <dbReference type="Proteomes" id="UP001189429"/>
    </source>
</evidence>
<dbReference type="Proteomes" id="UP001189429">
    <property type="component" value="Unassembled WGS sequence"/>
</dbReference>
<accession>A0ABN9RFW5</accession>
<name>A0ABN9RFW5_9DINO</name>
<keyword evidence="3" id="KW-1185">Reference proteome</keyword>
<gene>
    <name evidence="2" type="ORF">PCOR1329_LOCUS20191</name>
</gene>
<feature type="compositionally biased region" description="Low complexity" evidence="1">
    <location>
        <begin position="180"/>
        <end position="194"/>
    </location>
</feature>
<evidence type="ECO:0000256" key="1">
    <source>
        <dbReference type="SAM" id="MobiDB-lite"/>
    </source>
</evidence>
<sequence length="340" mass="36601">MFTCGSLSTAGMAASADLLSVAKKAANFRNRLASKQAEGQRRELLDKERSHEDQLREVCRRCRRVGQQVAMEFGDELWTVGGEDPCTVHFNRNPREFVLPAVKTLTGLVVSEADTGSDIERAVDLKTSLRAVENCLVEEARERIANREKGKSYESLQRANKTAMAFDGLVRELASLLGQPADATPEAPQPAAEALGHEPPEVPGAGTQRSAARASLARSSEPPEVRRAGTRRSGARSSVARSSLARSSLGESSLFEVFGEEDSEAESGLEGEARALLPGVGAQKASGSASPSAAASTWGSGRVEAEENCRHWSTPWRARCCRRPCSTPGRRPKRGQGIWS</sequence>
<organism evidence="2 3">
    <name type="scientific">Prorocentrum cordatum</name>
    <dbReference type="NCBI Taxonomy" id="2364126"/>
    <lineage>
        <taxon>Eukaryota</taxon>
        <taxon>Sar</taxon>
        <taxon>Alveolata</taxon>
        <taxon>Dinophyceae</taxon>
        <taxon>Prorocentrales</taxon>
        <taxon>Prorocentraceae</taxon>
        <taxon>Prorocentrum</taxon>
    </lineage>
</organism>
<feature type="compositionally biased region" description="Low complexity" evidence="1">
    <location>
        <begin position="209"/>
        <end position="220"/>
    </location>
</feature>
<evidence type="ECO:0000313" key="2">
    <source>
        <dbReference type="EMBL" id="CAK0817638.1"/>
    </source>
</evidence>
<feature type="compositionally biased region" description="Low complexity" evidence="1">
    <location>
        <begin position="281"/>
        <end position="301"/>
    </location>
</feature>